<name>A0A6L3V4V8_9BACI</name>
<dbReference type="EMBL" id="WBOS01000016">
    <property type="protein sequence ID" value="KAB2329990.1"/>
    <property type="molecule type" value="Genomic_DNA"/>
</dbReference>
<reference evidence="1 2" key="1">
    <citation type="journal article" date="2016" name="Antonie Van Leeuwenhoek">
        <title>Bacillus depressus sp. nov., isolated from soil of a sunflower field.</title>
        <authorList>
            <person name="Wei X."/>
            <person name="Xin D."/>
            <person name="Xin Y."/>
            <person name="Zhang H."/>
            <person name="Wang T."/>
            <person name="Zhang J."/>
        </authorList>
    </citation>
    <scope>NUCLEOTIDE SEQUENCE [LARGE SCALE GENOMIC DNA]</scope>
    <source>
        <strain evidence="1 2">BZ1</strain>
    </source>
</reference>
<dbReference type="Proteomes" id="UP000481030">
    <property type="component" value="Unassembled WGS sequence"/>
</dbReference>
<dbReference type="OrthoDB" id="2868235at2"/>
<protein>
    <submittedName>
        <fullName evidence="1">Uncharacterized protein</fullName>
    </submittedName>
</protein>
<proteinExistence type="predicted"/>
<sequence>MGVICPCGVLVHNPESVSDEAVSNNNNVKFEGQTGTVRGSLFYKADVCVTTLANSTLSLRFVENATPPGTNNFTFTATNITSVVCKQEGQNCSITVTGTGTVSGQVGTFAFEATFRDVVGRDNVQSFVITGFFNQTGAAPIDQGSIEARGCQEL</sequence>
<evidence type="ECO:0000313" key="2">
    <source>
        <dbReference type="Proteomes" id="UP000481030"/>
    </source>
</evidence>
<gene>
    <name evidence="1" type="ORF">F7731_21250</name>
</gene>
<organism evidence="1 2">
    <name type="scientific">Cytobacillus depressus</name>
    <dbReference type="NCBI Taxonomy" id="1602942"/>
    <lineage>
        <taxon>Bacteria</taxon>
        <taxon>Bacillati</taxon>
        <taxon>Bacillota</taxon>
        <taxon>Bacilli</taxon>
        <taxon>Bacillales</taxon>
        <taxon>Bacillaceae</taxon>
        <taxon>Cytobacillus</taxon>
    </lineage>
</organism>
<dbReference type="RefSeq" id="WP_151536805.1">
    <property type="nucleotide sequence ID" value="NZ_WBOS01000016.1"/>
</dbReference>
<comment type="caution">
    <text evidence="1">The sequence shown here is derived from an EMBL/GenBank/DDBJ whole genome shotgun (WGS) entry which is preliminary data.</text>
</comment>
<evidence type="ECO:0000313" key="1">
    <source>
        <dbReference type="EMBL" id="KAB2329990.1"/>
    </source>
</evidence>
<keyword evidence="2" id="KW-1185">Reference proteome</keyword>
<accession>A0A6L3V4V8</accession>
<dbReference type="AlphaFoldDB" id="A0A6L3V4V8"/>